<keyword evidence="8" id="KW-1185">Reference proteome</keyword>
<dbReference type="RefSeq" id="WP_146439059.1">
    <property type="nucleotide sequence ID" value="NZ_CP036319.1"/>
</dbReference>
<dbReference type="PANTHER" id="PTHR43133">
    <property type="entry name" value="RNA POLYMERASE ECF-TYPE SIGMA FACTO"/>
    <property type="match status" value="1"/>
</dbReference>
<dbReference type="EMBL" id="SJPL01000001">
    <property type="protein sequence ID" value="TWT69829.1"/>
    <property type="molecule type" value="Genomic_DNA"/>
</dbReference>
<protein>
    <submittedName>
        <fullName evidence="7">ECF RNA polymerase sigma factor SigE</fullName>
    </submittedName>
</protein>
<dbReference type="Pfam" id="PF04542">
    <property type="entry name" value="Sigma70_r2"/>
    <property type="match status" value="1"/>
</dbReference>
<dbReference type="Gene3D" id="1.10.10.10">
    <property type="entry name" value="Winged helix-like DNA-binding domain superfamily/Winged helix DNA-binding domain"/>
    <property type="match status" value="1"/>
</dbReference>
<dbReference type="Proteomes" id="UP000317238">
    <property type="component" value="Unassembled WGS sequence"/>
</dbReference>
<dbReference type="InterPro" id="IPR014284">
    <property type="entry name" value="RNA_pol_sigma-70_dom"/>
</dbReference>
<dbReference type="GO" id="GO:0003677">
    <property type="term" value="F:DNA binding"/>
    <property type="evidence" value="ECO:0007669"/>
    <property type="project" value="InterPro"/>
</dbReference>
<name>A0A5C5Y4P4_9PLAN</name>
<sequence length="196" mass="21839">MTESQSDEQLLAAMVSGQTEALRCLYRRHVSLVYAIAHSICGQDSDAQAVTSQVFIELWKSPDNYHPQRSSLRTYLTILTRSRARDHLRRSQAGVRIEASLDPQLTPTVASLVDSTDPGQNLAAQEDAQQVRRCLAGLSDESRSALTLAFFHGHTHREIAKKLKLPLGTVKSHIRRGLADLADRLRKDTGSDTREH</sequence>
<dbReference type="CDD" id="cd06171">
    <property type="entry name" value="Sigma70_r4"/>
    <property type="match status" value="1"/>
</dbReference>
<dbReference type="SUPFAM" id="SSF88659">
    <property type="entry name" value="Sigma3 and sigma4 domains of RNA polymerase sigma factors"/>
    <property type="match status" value="1"/>
</dbReference>
<dbReference type="InterPro" id="IPR013325">
    <property type="entry name" value="RNA_pol_sigma_r2"/>
</dbReference>
<dbReference type="GO" id="GO:0016987">
    <property type="term" value="F:sigma factor activity"/>
    <property type="evidence" value="ECO:0007669"/>
    <property type="project" value="UniProtKB-KW"/>
</dbReference>
<dbReference type="OrthoDB" id="9784272at2"/>
<feature type="domain" description="RNA polymerase sigma-70 region 2" evidence="5">
    <location>
        <begin position="25"/>
        <end position="92"/>
    </location>
</feature>
<comment type="caution">
    <text evidence="7">The sequence shown here is derived from an EMBL/GenBank/DDBJ whole genome shotgun (WGS) entry which is preliminary data.</text>
</comment>
<keyword evidence="2" id="KW-0805">Transcription regulation</keyword>
<dbReference type="GO" id="GO:0006352">
    <property type="term" value="P:DNA-templated transcription initiation"/>
    <property type="evidence" value="ECO:0007669"/>
    <property type="project" value="InterPro"/>
</dbReference>
<keyword evidence="3" id="KW-0731">Sigma factor</keyword>
<organism evidence="7 8">
    <name type="scientific">Crateriforma conspicua</name>
    <dbReference type="NCBI Taxonomy" id="2527996"/>
    <lineage>
        <taxon>Bacteria</taxon>
        <taxon>Pseudomonadati</taxon>
        <taxon>Planctomycetota</taxon>
        <taxon>Planctomycetia</taxon>
        <taxon>Planctomycetales</taxon>
        <taxon>Planctomycetaceae</taxon>
        <taxon>Crateriforma</taxon>
    </lineage>
</organism>
<accession>A0A5C5Y4P4</accession>
<evidence type="ECO:0000256" key="3">
    <source>
        <dbReference type="ARBA" id="ARBA00023082"/>
    </source>
</evidence>
<evidence type="ECO:0000259" key="5">
    <source>
        <dbReference type="Pfam" id="PF04542"/>
    </source>
</evidence>
<evidence type="ECO:0000256" key="2">
    <source>
        <dbReference type="ARBA" id="ARBA00023015"/>
    </source>
</evidence>
<dbReference type="InterPro" id="IPR013249">
    <property type="entry name" value="RNA_pol_sigma70_r4_t2"/>
</dbReference>
<dbReference type="InterPro" id="IPR036388">
    <property type="entry name" value="WH-like_DNA-bd_sf"/>
</dbReference>
<dbReference type="AlphaFoldDB" id="A0A5C5Y4P4"/>
<evidence type="ECO:0000256" key="4">
    <source>
        <dbReference type="ARBA" id="ARBA00023163"/>
    </source>
</evidence>
<dbReference type="InterPro" id="IPR039425">
    <property type="entry name" value="RNA_pol_sigma-70-like"/>
</dbReference>
<dbReference type="PANTHER" id="PTHR43133:SF62">
    <property type="entry name" value="RNA POLYMERASE SIGMA FACTOR SIGZ"/>
    <property type="match status" value="1"/>
</dbReference>
<comment type="similarity">
    <text evidence="1">Belongs to the sigma-70 factor family. ECF subfamily.</text>
</comment>
<evidence type="ECO:0000313" key="8">
    <source>
        <dbReference type="Proteomes" id="UP000317238"/>
    </source>
</evidence>
<dbReference type="Pfam" id="PF08281">
    <property type="entry name" value="Sigma70_r4_2"/>
    <property type="match status" value="1"/>
</dbReference>
<dbReference type="InterPro" id="IPR007627">
    <property type="entry name" value="RNA_pol_sigma70_r2"/>
</dbReference>
<evidence type="ECO:0000313" key="7">
    <source>
        <dbReference type="EMBL" id="TWT69829.1"/>
    </source>
</evidence>
<evidence type="ECO:0000256" key="1">
    <source>
        <dbReference type="ARBA" id="ARBA00010641"/>
    </source>
</evidence>
<gene>
    <name evidence="7" type="primary">sigE_2</name>
    <name evidence="7" type="ORF">Pan14r_21250</name>
</gene>
<evidence type="ECO:0000259" key="6">
    <source>
        <dbReference type="Pfam" id="PF08281"/>
    </source>
</evidence>
<keyword evidence="4" id="KW-0804">Transcription</keyword>
<dbReference type="SUPFAM" id="SSF88946">
    <property type="entry name" value="Sigma2 domain of RNA polymerase sigma factors"/>
    <property type="match status" value="1"/>
</dbReference>
<dbReference type="Gene3D" id="1.10.1740.10">
    <property type="match status" value="1"/>
</dbReference>
<feature type="domain" description="RNA polymerase sigma factor 70 region 4 type 2" evidence="6">
    <location>
        <begin position="129"/>
        <end position="181"/>
    </location>
</feature>
<dbReference type="NCBIfam" id="TIGR02937">
    <property type="entry name" value="sigma70-ECF"/>
    <property type="match status" value="1"/>
</dbReference>
<proteinExistence type="inferred from homology"/>
<dbReference type="InterPro" id="IPR013324">
    <property type="entry name" value="RNA_pol_sigma_r3/r4-like"/>
</dbReference>
<reference evidence="7 8" key="1">
    <citation type="submission" date="2019-02" db="EMBL/GenBank/DDBJ databases">
        <title>Deep-cultivation of Planctomycetes and their phenomic and genomic characterization uncovers novel biology.</title>
        <authorList>
            <person name="Wiegand S."/>
            <person name="Jogler M."/>
            <person name="Boedeker C."/>
            <person name="Pinto D."/>
            <person name="Vollmers J."/>
            <person name="Rivas-Marin E."/>
            <person name="Kohn T."/>
            <person name="Peeters S.H."/>
            <person name="Heuer A."/>
            <person name="Rast P."/>
            <person name="Oberbeckmann S."/>
            <person name="Bunk B."/>
            <person name="Jeske O."/>
            <person name="Meyerdierks A."/>
            <person name="Storesund J.E."/>
            <person name="Kallscheuer N."/>
            <person name="Luecker S."/>
            <person name="Lage O.M."/>
            <person name="Pohl T."/>
            <person name="Merkel B.J."/>
            <person name="Hornburger P."/>
            <person name="Mueller R.-W."/>
            <person name="Bruemmer F."/>
            <person name="Labrenz M."/>
            <person name="Spormann A.M."/>
            <person name="Op Den Camp H."/>
            <person name="Overmann J."/>
            <person name="Amann R."/>
            <person name="Jetten M.S.M."/>
            <person name="Mascher T."/>
            <person name="Medema M.H."/>
            <person name="Devos D.P."/>
            <person name="Kaster A.-K."/>
            <person name="Ovreas L."/>
            <person name="Rohde M."/>
            <person name="Galperin M.Y."/>
            <person name="Jogler C."/>
        </authorList>
    </citation>
    <scope>NUCLEOTIDE SEQUENCE [LARGE SCALE GENOMIC DNA]</scope>
    <source>
        <strain evidence="7 8">Pan14r</strain>
    </source>
</reference>